<dbReference type="Proteomes" id="UP000824782">
    <property type="component" value="Unassembled WGS sequence"/>
</dbReference>
<name>A0AAV7BFU7_ENGPU</name>
<dbReference type="EMBL" id="WNYA01000005">
    <property type="protein sequence ID" value="KAG8571395.1"/>
    <property type="molecule type" value="Genomic_DNA"/>
</dbReference>
<evidence type="ECO:0000313" key="1">
    <source>
        <dbReference type="EMBL" id="KAG8571395.1"/>
    </source>
</evidence>
<accession>A0AAV7BFU7</accession>
<dbReference type="AlphaFoldDB" id="A0AAV7BFU7"/>
<evidence type="ECO:0000313" key="2">
    <source>
        <dbReference type="Proteomes" id="UP000824782"/>
    </source>
</evidence>
<proteinExistence type="predicted"/>
<organism evidence="1 2">
    <name type="scientific">Engystomops pustulosus</name>
    <name type="common">Tungara frog</name>
    <name type="synonym">Physalaemus pustulosus</name>
    <dbReference type="NCBI Taxonomy" id="76066"/>
    <lineage>
        <taxon>Eukaryota</taxon>
        <taxon>Metazoa</taxon>
        <taxon>Chordata</taxon>
        <taxon>Craniata</taxon>
        <taxon>Vertebrata</taxon>
        <taxon>Euteleostomi</taxon>
        <taxon>Amphibia</taxon>
        <taxon>Batrachia</taxon>
        <taxon>Anura</taxon>
        <taxon>Neobatrachia</taxon>
        <taxon>Hyloidea</taxon>
        <taxon>Leptodactylidae</taxon>
        <taxon>Leiuperinae</taxon>
        <taxon>Engystomops</taxon>
    </lineage>
</organism>
<reference evidence="1" key="1">
    <citation type="thesis" date="2020" institute="ProQuest LLC" country="789 East Eisenhower Parkway, Ann Arbor, MI, USA">
        <title>Comparative Genomics and Chromosome Evolution.</title>
        <authorList>
            <person name="Mudd A.B."/>
        </authorList>
    </citation>
    <scope>NUCLEOTIDE SEQUENCE</scope>
    <source>
        <strain evidence="1">237g6f4</strain>
        <tissue evidence="1">Blood</tissue>
    </source>
</reference>
<sequence>MAFCIVHYYMGTFCGNHMHCAFIVDNDLGDPFLHQLIGCSRIAYCKLQDPLHHVFESRFLGRGKSGMHDLLNNSYLFNSLLVFMHLMIHLDFLSTGCHGIWIICQPH</sequence>
<gene>
    <name evidence="1" type="ORF">GDO81_011627</name>
</gene>
<protein>
    <submittedName>
        <fullName evidence="1">Uncharacterized protein</fullName>
    </submittedName>
</protein>
<comment type="caution">
    <text evidence="1">The sequence shown here is derived from an EMBL/GenBank/DDBJ whole genome shotgun (WGS) entry which is preliminary data.</text>
</comment>
<keyword evidence="2" id="KW-1185">Reference proteome</keyword>